<evidence type="ECO:0000313" key="2">
    <source>
        <dbReference type="EMBL" id="SFG77817.1"/>
    </source>
</evidence>
<keyword evidence="1" id="KW-1133">Transmembrane helix</keyword>
<reference evidence="3" key="1">
    <citation type="submission" date="2016-10" db="EMBL/GenBank/DDBJ databases">
        <authorList>
            <person name="Varghese N."/>
            <person name="Submissions S."/>
        </authorList>
    </citation>
    <scope>NUCLEOTIDE SEQUENCE [LARGE SCALE GENOMIC DNA]</scope>
    <source>
        <strain evidence="3">CGMCC 1.7739</strain>
    </source>
</reference>
<dbReference type="Proteomes" id="UP000198876">
    <property type="component" value="Unassembled WGS sequence"/>
</dbReference>
<dbReference type="STRING" id="553467.SAMN04488063_2910"/>
<feature type="transmembrane region" description="Helical" evidence="1">
    <location>
        <begin position="70"/>
        <end position="92"/>
    </location>
</feature>
<accession>A0A1I2UQ35</accession>
<protein>
    <recommendedName>
        <fullName evidence="4">Cox cluster protein</fullName>
    </recommendedName>
</protein>
<keyword evidence="1" id="KW-0472">Membrane</keyword>
<dbReference type="InterPro" id="IPR055942">
    <property type="entry name" value="DUF7520"/>
</dbReference>
<evidence type="ECO:0000256" key="1">
    <source>
        <dbReference type="SAM" id="Phobius"/>
    </source>
</evidence>
<gene>
    <name evidence="2" type="ORF">SAMN04488063_2910</name>
</gene>
<dbReference type="Pfam" id="PF24364">
    <property type="entry name" value="DUF7520"/>
    <property type="match status" value="1"/>
</dbReference>
<name>A0A1I2UQ35_9EURY</name>
<feature type="transmembrane region" description="Helical" evidence="1">
    <location>
        <begin position="24"/>
        <end position="43"/>
    </location>
</feature>
<keyword evidence="3" id="KW-1185">Reference proteome</keyword>
<keyword evidence="1" id="KW-0812">Transmembrane</keyword>
<evidence type="ECO:0000313" key="3">
    <source>
        <dbReference type="Proteomes" id="UP000198876"/>
    </source>
</evidence>
<dbReference type="EMBL" id="FOOQ01000004">
    <property type="protein sequence ID" value="SFG77817.1"/>
    <property type="molecule type" value="Genomic_DNA"/>
</dbReference>
<sequence>MSAEPDSANDADAPPGRPGLGRRILLFVGAVVVALAGMVGFFVGSNGAESVPEVPLLGGLVTVPTTPLSMTLYAALLATAILATLFGLVALASRYEDAA</sequence>
<dbReference type="AlphaFoldDB" id="A0A1I2UQ35"/>
<evidence type="ECO:0008006" key="4">
    <source>
        <dbReference type="Google" id="ProtNLM"/>
    </source>
</evidence>
<dbReference type="RefSeq" id="WP_092893291.1">
    <property type="nucleotide sequence ID" value="NZ_FOOQ01000004.1"/>
</dbReference>
<organism evidence="2 3">
    <name type="scientific">Halopelagius inordinatus</name>
    <dbReference type="NCBI Taxonomy" id="553467"/>
    <lineage>
        <taxon>Archaea</taxon>
        <taxon>Methanobacteriati</taxon>
        <taxon>Methanobacteriota</taxon>
        <taxon>Stenosarchaea group</taxon>
        <taxon>Halobacteria</taxon>
        <taxon>Halobacteriales</taxon>
        <taxon>Haloferacaceae</taxon>
    </lineage>
</organism>
<proteinExistence type="predicted"/>